<sequence>MREFLNDFFGSWFRFKDLILIFQLFQVFCIFDFYYHHIFTFNHPFNETYSVRGLVLLSLLLAAPIIMKVLLVYDEWKNGKVKKILVIRKFLFFGYGKIAVIGFVAQSWMLLNLDKEVTYHLFLTLSCTLLSFTYYALFVLPYFADYKMKNGVKRDAALTRLGVLMVYAGAMSQTTFYQVIRPELDPAIKLLLLSSGLFYSPYTAELVVILLNWVVMQDDTELPETWLTNWLISTRVLCWEPNEVMPQAERQFDNVRESEDFYKWPIVSVIKIKEDTPDSCAICALDYDSTTVIPRTLECGHTVCEECKGKLTTFEIVKFKQCPFCMQWVHSFQREAMA</sequence>
<dbReference type="GO" id="GO:0061630">
    <property type="term" value="F:ubiquitin protein ligase activity"/>
    <property type="evidence" value="ECO:0007669"/>
    <property type="project" value="TreeGrafter"/>
</dbReference>
<dbReference type="KEGG" id="crq:GCK72_011356"/>
<gene>
    <name evidence="6" type="ORF">CRE_19480</name>
</gene>
<evidence type="ECO:0000256" key="4">
    <source>
        <dbReference type="SAM" id="Phobius"/>
    </source>
</evidence>
<feature type="transmembrane region" description="Helical" evidence="4">
    <location>
        <begin position="117"/>
        <end position="140"/>
    </location>
</feature>
<feature type="transmembrane region" description="Helical" evidence="4">
    <location>
        <begin position="18"/>
        <end position="37"/>
    </location>
</feature>
<feature type="transmembrane region" description="Helical" evidence="4">
    <location>
        <begin position="161"/>
        <end position="180"/>
    </location>
</feature>
<feature type="transmembrane region" description="Helical" evidence="4">
    <location>
        <begin position="192"/>
        <end position="215"/>
    </location>
</feature>
<feature type="transmembrane region" description="Helical" evidence="4">
    <location>
        <begin position="49"/>
        <end position="71"/>
    </location>
</feature>
<organism evidence="7">
    <name type="scientific">Caenorhabditis remanei</name>
    <name type="common">Caenorhabditis vulgaris</name>
    <dbReference type="NCBI Taxonomy" id="31234"/>
    <lineage>
        <taxon>Eukaryota</taxon>
        <taxon>Metazoa</taxon>
        <taxon>Ecdysozoa</taxon>
        <taxon>Nematoda</taxon>
        <taxon>Chromadorea</taxon>
        <taxon>Rhabditida</taxon>
        <taxon>Rhabditina</taxon>
        <taxon>Rhabditomorpha</taxon>
        <taxon>Rhabditoidea</taxon>
        <taxon>Rhabditidae</taxon>
        <taxon>Peloderinae</taxon>
        <taxon>Caenorhabditis</taxon>
    </lineage>
</organism>
<dbReference type="HOGENOM" id="CLU_821928_0_0_1"/>
<dbReference type="GeneID" id="9810387"/>
<dbReference type="EMBL" id="DS268650">
    <property type="protein sequence ID" value="EFO96967.1"/>
    <property type="molecule type" value="Genomic_DNA"/>
</dbReference>
<keyword evidence="7" id="KW-1185">Reference proteome</keyword>
<dbReference type="PROSITE" id="PS50089">
    <property type="entry name" value="ZF_RING_2"/>
    <property type="match status" value="1"/>
</dbReference>
<dbReference type="Proteomes" id="UP000008281">
    <property type="component" value="Unassembled WGS sequence"/>
</dbReference>
<dbReference type="InterPro" id="IPR013083">
    <property type="entry name" value="Znf_RING/FYVE/PHD"/>
</dbReference>
<feature type="transmembrane region" description="Helical" evidence="4">
    <location>
        <begin position="92"/>
        <end position="111"/>
    </location>
</feature>
<keyword evidence="4" id="KW-1133">Transmembrane helix</keyword>
<dbReference type="InParanoid" id="E3NG53"/>
<dbReference type="InterPro" id="IPR001841">
    <property type="entry name" value="Znf_RING"/>
</dbReference>
<keyword evidence="1 3" id="KW-0863">Zinc-finger</keyword>
<dbReference type="PANTHER" id="PTHR22791:SF6">
    <property type="entry name" value="RING-TYPE DOMAIN-CONTAINING PROTEIN"/>
    <property type="match status" value="1"/>
</dbReference>
<dbReference type="Gene3D" id="3.30.40.10">
    <property type="entry name" value="Zinc/RING finger domain, C3HC4 (zinc finger)"/>
    <property type="match status" value="1"/>
</dbReference>
<keyword evidence="4" id="KW-0812">Transmembrane</keyword>
<accession>E3NG53</accession>
<dbReference type="CTD" id="9810387"/>
<evidence type="ECO:0000256" key="1">
    <source>
        <dbReference type="ARBA" id="ARBA00022771"/>
    </source>
</evidence>
<evidence type="ECO:0000313" key="6">
    <source>
        <dbReference type="EMBL" id="EFO96967.1"/>
    </source>
</evidence>
<dbReference type="AlphaFoldDB" id="E3NG53"/>
<keyword evidence="1 3" id="KW-0479">Metal-binding</keyword>
<dbReference type="RefSeq" id="XP_003092614.2">
    <property type="nucleotide sequence ID" value="XM_003092566.2"/>
</dbReference>
<evidence type="ECO:0000313" key="7">
    <source>
        <dbReference type="Proteomes" id="UP000008281"/>
    </source>
</evidence>
<dbReference type="GO" id="GO:0008270">
    <property type="term" value="F:zinc ion binding"/>
    <property type="evidence" value="ECO:0007669"/>
    <property type="project" value="UniProtKB-KW"/>
</dbReference>
<proteinExistence type="predicted"/>
<dbReference type="SUPFAM" id="SSF57850">
    <property type="entry name" value="RING/U-box"/>
    <property type="match status" value="1"/>
</dbReference>
<evidence type="ECO:0000259" key="5">
    <source>
        <dbReference type="PROSITE" id="PS50089"/>
    </source>
</evidence>
<dbReference type="InterPro" id="IPR051435">
    <property type="entry name" value="RING_finger_E3_ubiq-ligases"/>
</dbReference>
<reference evidence="6" key="1">
    <citation type="submission" date="2007-07" db="EMBL/GenBank/DDBJ databases">
        <title>PCAP assembly of the Caenorhabditis remanei genome.</title>
        <authorList>
            <consortium name="The Caenorhabditis remanei Sequencing Consortium"/>
            <person name="Wilson R.K."/>
        </authorList>
    </citation>
    <scope>NUCLEOTIDE SEQUENCE [LARGE SCALE GENOMIC DNA]</scope>
    <source>
        <strain evidence="6">PB4641</strain>
    </source>
</reference>
<evidence type="ECO:0000256" key="2">
    <source>
        <dbReference type="ARBA" id="ARBA00022833"/>
    </source>
</evidence>
<dbReference type="STRING" id="31234.E3NG53"/>
<dbReference type="GO" id="GO:0016567">
    <property type="term" value="P:protein ubiquitination"/>
    <property type="evidence" value="ECO:0007669"/>
    <property type="project" value="TreeGrafter"/>
</dbReference>
<name>E3NG53_CAERE</name>
<dbReference type="SMART" id="SM00184">
    <property type="entry name" value="RING"/>
    <property type="match status" value="1"/>
</dbReference>
<evidence type="ECO:0000256" key="3">
    <source>
        <dbReference type="PROSITE-ProRule" id="PRU00175"/>
    </source>
</evidence>
<dbReference type="PANTHER" id="PTHR22791">
    <property type="entry name" value="RING-TYPE DOMAIN-CONTAINING PROTEIN"/>
    <property type="match status" value="1"/>
</dbReference>
<keyword evidence="4" id="KW-0472">Membrane</keyword>
<dbReference type="OrthoDB" id="252722at2759"/>
<feature type="domain" description="RING-type" evidence="5">
    <location>
        <begin position="280"/>
        <end position="325"/>
    </location>
</feature>
<keyword evidence="2" id="KW-0862">Zinc</keyword>
<protein>
    <recommendedName>
        <fullName evidence="5">RING-type domain-containing protein</fullName>
    </recommendedName>
</protein>